<comment type="caution">
    <text evidence="4">The sequence shown here is derived from an EMBL/GenBank/DDBJ whole genome shotgun (WGS) entry which is preliminary data.</text>
</comment>
<feature type="signal peptide" evidence="3">
    <location>
        <begin position="1"/>
        <end position="18"/>
    </location>
</feature>
<comment type="similarity">
    <text evidence="1">Belongs to the peptidase S33 family.</text>
</comment>
<reference evidence="4" key="1">
    <citation type="submission" date="2022-12" db="EMBL/GenBank/DDBJ databases">
        <authorList>
            <person name="Petersen C."/>
        </authorList>
    </citation>
    <scope>NUCLEOTIDE SEQUENCE</scope>
    <source>
        <strain evidence="4">IBT 15544</strain>
    </source>
</reference>
<proteinExistence type="inferred from homology"/>
<evidence type="ECO:0000256" key="3">
    <source>
        <dbReference type="SAM" id="SignalP"/>
    </source>
</evidence>
<dbReference type="InterPro" id="IPR051601">
    <property type="entry name" value="Serine_prot/Carboxylest_S33"/>
</dbReference>
<dbReference type="GO" id="GO:0016787">
    <property type="term" value="F:hydrolase activity"/>
    <property type="evidence" value="ECO:0007669"/>
    <property type="project" value="UniProtKB-KW"/>
</dbReference>
<evidence type="ECO:0000256" key="1">
    <source>
        <dbReference type="ARBA" id="ARBA00010088"/>
    </source>
</evidence>
<evidence type="ECO:0000313" key="4">
    <source>
        <dbReference type="EMBL" id="KAJ5216331.1"/>
    </source>
</evidence>
<dbReference type="SUPFAM" id="SSF53474">
    <property type="entry name" value="alpha/beta-Hydrolases"/>
    <property type="match status" value="1"/>
</dbReference>
<dbReference type="EMBL" id="JAPQKR010000005">
    <property type="protein sequence ID" value="KAJ5216331.1"/>
    <property type="molecule type" value="Genomic_DNA"/>
</dbReference>
<protein>
    <recommendedName>
        <fullName evidence="6">AB hydrolase-1 domain-containing protein</fullName>
    </recommendedName>
</protein>
<feature type="chain" id="PRO_5040844967" description="AB hydrolase-1 domain-containing protein" evidence="3">
    <location>
        <begin position="19"/>
        <end position="654"/>
    </location>
</feature>
<accession>A0A9W9NAR2</accession>
<dbReference type="InterPro" id="IPR029058">
    <property type="entry name" value="AB_hydrolase_fold"/>
</dbReference>
<dbReference type="AlphaFoldDB" id="A0A9W9NAR2"/>
<dbReference type="GO" id="GO:0017000">
    <property type="term" value="P:antibiotic biosynthetic process"/>
    <property type="evidence" value="ECO:0007669"/>
    <property type="project" value="UniProtKB-ARBA"/>
</dbReference>
<dbReference type="Gene3D" id="3.40.50.1820">
    <property type="entry name" value="alpha/beta hydrolase"/>
    <property type="match status" value="1"/>
</dbReference>
<sequence length="654" mass="73070">MNFLISFILAIWETITVPSSVSSVLPQSPQSPQSPEHPQHHSIWDRIRYTPAIIRLSARSNAECFLKILPSANLHFHSCYSTFECARLDVPLDWKNEATDSQRVAIALIRLPAKVDVSDPRYGGSILINPGISNDHSLRNVIYGSTCPSSADTAFLGGPGGSGIKFARLHGNNLQTIVDSPFSPDDAESTRIEKYFDIIAFDPRGVGFTTPSFTCFANAQQRWLWQVASETDGLLGSSDVAFSRMWARKKALAETCYSQVGDEGIGTRMNTPIIAMDMAAIVEALARWRGKWTQFSQPIREPQNPIEKPDLRLYKLQYWGFSYGTLLGETFASMYPHLVGRLVLDGIVDSDRHYAGTWDGNINDADAIMERFSIYCYQAGPDKCDLFSEKGPRYIQSSLDDIVAFARNTTKSVLSAHGPEIVTYSDVQKIIRDSLYEPFKEFDGLARALNNLANGDGSIIANRKQTSPPQDIFFEPADYAEEVVGAISCSDGPDQSNTTKGEFVEYWQKMRHQSIYLGDRWSQNRLLCLFWKTRLEFTYSALKHTLTTIGISKGPIGVLTEPILFIGNSLDPVTSLDKYANLDIKSTKSATYINTLFFAKCQKDESQVSWVESHPTKLRRSSVTCNTLSLHRKSCSTLFSNRHTSNSWDVVPGL</sequence>
<organism evidence="4 5">
    <name type="scientific">Penicillium cinerascens</name>
    <dbReference type="NCBI Taxonomy" id="70096"/>
    <lineage>
        <taxon>Eukaryota</taxon>
        <taxon>Fungi</taxon>
        <taxon>Dikarya</taxon>
        <taxon>Ascomycota</taxon>
        <taxon>Pezizomycotina</taxon>
        <taxon>Eurotiomycetes</taxon>
        <taxon>Eurotiomycetidae</taxon>
        <taxon>Eurotiales</taxon>
        <taxon>Aspergillaceae</taxon>
        <taxon>Penicillium</taxon>
    </lineage>
</organism>
<evidence type="ECO:0008006" key="6">
    <source>
        <dbReference type="Google" id="ProtNLM"/>
    </source>
</evidence>
<dbReference type="GO" id="GO:0072330">
    <property type="term" value="P:monocarboxylic acid biosynthetic process"/>
    <property type="evidence" value="ECO:0007669"/>
    <property type="project" value="UniProtKB-ARBA"/>
</dbReference>
<keyword evidence="5" id="KW-1185">Reference proteome</keyword>
<name>A0A9W9NAR2_9EURO</name>
<evidence type="ECO:0000313" key="5">
    <source>
        <dbReference type="Proteomes" id="UP001150904"/>
    </source>
</evidence>
<evidence type="ECO:0000256" key="2">
    <source>
        <dbReference type="ARBA" id="ARBA00022801"/>
    </source>
</evidence>
<dbReference type="GeneID" id="83177101"/>
<dbReference type="Proteomes" id="UP001150904">
    <property type="component" value="Unassembled WGS sequence"/>
</dbReference>
<keyword evidence="2" id="KW-0378">Hydrolase</keyword>
<gene>
    <name evidence="4" type="ORF">N7498_002738</name>
</gene>
<dbReference type="PANTHER" id="PTHR43248:SF25">
    <property type="entry name" value="AB HYDROLASE-1 DOMAIN-CONTAINING PROTEIN-RELATED"/>
    <property type="match status" value="1"/>
</dbReference>
<dbReference type="PANTHER" id="PTHR43248">
    <property type="entry name" value="2-SUCCINYL-6-HYDROXY-2,4-CYCLOHEXADIENE-1-CARBOXYLATE SYNTHASE"/>
    <property type="match status" value="1"/>
</dbReference>
<dbReference type="RefSeq" id="XP_058312144.1">
    <property type="nucleotide sequence ID" value="XM_058449800.1"/>
</dbReference>
<reference evidence="4" key="2">
    <citation type="journal article" date="2023" name="IMA Fungus">
        <title>Comparative genomic study of the Penicillium genus elucidates a diverse pangenome and 15 lateral gene transfer events.</title>
        <authorList>
            <person name="Petersen C."/>
            <person name="Sorensen T."/>
            <person name="Nielsen M.R."/>
            <person name="Sondergaard T.E."/>
            <person name="Sorensen J.L."/>
            <person name="Fitzpatrick D.A."/>
            <person name="Frisvad J.C."/>
            <person name="Nielsen K.L."/>
        </authorList>
    </citation>
    <scope>NUCLEOTIDE SEQUENCE</scope>
    <source>
        <strain evidence="4">IBT 15544</strain>
    </source>
</reference>
<keyword evidence="3" id="KW-0732">Signal</keyword>
<dbReference type="OrthoDB" id="425534at2759"/>